<dbReference type="EMBL" id="OZ038524">
    <property type="protein sequence ID" value="CAL2082915.1"/>
    <property type="molecule type" value="Genomic_DNA"/>
</dbReference>
<evidence type="ECO:0000313" key="4">
    <source>
        <dbReference type="Proteomes" id="UP001497514"/>
    </source>
</evidence>
<proteinExistence type="predicted"/>
<reference evidence="1 4" key="1">
    <citation type="submission" date="2024-05" db="EMBL/GenBank/DDBJ databases">
        <authorList>
            <person name="Duchaud E."/>
        </authorList>
    </citation>
    <scope>NUCLEOTIDE SEQUENCE [LARGE SCALE GENOMIC DNA]</scope>
    <source>
        <strain evidence="1">Ena-SAMPLE-TAB-13-05-2024-13:56:06:370-140309</strain>
    </source>
</reference>
<name>A0ABM9NXF4_9FLAO</name>
<protein>
    <recommendedName>
        <fullName evidence="5">PD-(D/E)XK nuclease superfamily protein</fullName>
    </recommendedName>
</protein>
<dbReference type="EMBL" id="OZ038524">
    <property type="protein sequence ID" value="CAL2082909.1"/>
    <property type="molecule type" value="Genomic_DNA"/>
</dbReference>
<accession>A0ABM9NXF4</accession>
<evidence type="ECO:0008006" key="5">
    <source>
        <dbReference type="Google" id="ProtNLM"/>
    </source>
</evidence>
<evidence type="ECO:0000313" key="3">
    <source>
        <dbReference type="EMBL" id="CAL2082921.1"/>
    </source>
</evidence>
<gene>
    <name evidence="1" type="ORF">TD3509T_1441</name>
    <name evidence="2" type="ORF">TD3509T_1442</name>
    <name evidence="3" type="ORF">TD3509T_1443</name>
</gene>
<dbReference type="Proteomes" id="UP001497514">
    <property type="component" value="Chromosome"/>
</dbReference>
<dbReference type="RefSeq" id="WP_101902257.1">
    <property type="nucleotide sequence ID" value="NZ_OZ038524.1"/>
</dbReference>
<sequence>MNRTFFEYLGIADMEKIHSQILQWILSKDNKSLTSNQKNEFISDFLNITNFEVSEIITEYEKIDILIKSQNGVICIENKLKSSQHSNQLNRYKESIQQKYGNINTDFFFLTLIDEKSNNDNWKNISYNQLLNSLQKLKIQNNTDGLILLEYIKTLENFSIIIADFLETPSDFINVFDDGHKTKHQKKEEIKNPKQRFISDNQLETIFQKMYFKKVADLLNLTDYYIVETHGNAILGVPIEKEILIDGKYFNFGFDYQKGTFKTMCISTDYENSKSTDIPSQIPELFEKIKHNQKYGYKRVNKPRTKAQHSLTKNNKNNIGIDIKQFAEIFKIEMNLSKELIQNEIIKNVC</sequence>
<dbReference type="InterPro" id="IPR029470">
    <property type="entry name" value="PDDEXK_4"/>
</dbReference>
<evidence type="ECO:0000313" key="1">
    <source>
        <dbReference type="EMBL" id="CAL2082909.1"/>
    </source>
</evidence>
<organism evidence="1 4">
    <name type="scientific">Tenacibaculum dicentrarchi</name>
    <dbReference type="NCBI Taxonomy" id="669041"/>
    <lineage>
        <taxon>Bacteria</taxon>
        <taxon>Pseudomonadati</taxon>
        <taxon>Bacteroidota</taxon>
        <taxon>Flavobacteriia</taxon>
        <taxon>Flavobacteriales</taxon>
        <taxon>Flavobacteriaceae</taxon>
        <taxon>Tenacibaculum</taxon>
    </lineage>
</organism>
<evidence type="ECO:0000313" key="2">
    <source>
        <dbReference type="EMBL" id="CAL2082915.1"/>
    </source>
</evidence>
<dbReference type="Pfam" id="PF14281">
    <property type="entry name" value="PDDEXK_4"/>
    <property type="match status" value="1"/>
</dbReference>
<keyword evidence="4" id="KW-1185">Reference proteome</keyword>
<dbReference type="EMBL" id="OZ038524">
    <property type="protein sequence ID" value="CAL2082921.1"/>
    <property type="molecule type" value="Genomic_DNA"/>
</dbReference>